<name>A0A3B1BGT5_9ZZZZ</name>
<keyword evidence="2" id="KW-0329">Glyoxylate bypass</keyword>
<gene>
    <name evidence="9" type="ORF">MNBD_NITROSPINAE01-1242</name>
</gene>
<sequence length="753" mass="82033">MSPQTNPGKIIYTAIDEAPALATYSLLPVIQSFTKGTGVSVETRDISLSGRIIANFPENLADNQKIEDELTKLGQLAQKPEANIVKLPNVSASIPQLKTAIKELQDHGYDVPDYPEDPQNDAEKEIKARYSKVLGSAVNPVLREGNSDRRAPSAVKNYAKKNPHSMGEWSSDSKSHVSTMSSGDFRSNEKSLTLTEPTDAKIEFVDAGGNITVLKDKIPLLAGEIVDATFMSKNALTKFIEEQIEDAKAKGVLFSLHMKATMMKVSDPIIFGHTVKVFYKDVFEKHAKTFAELGVNANNGLGDVYTKIKSLPADKQAEIEADIEEVYKNRPEIAMVDSDKGITNLHVPSDVIIDASMPAAIRTSGQMWGTDGKQHDTKFVIPDHSYSGLYQAAIDSCIANGAFDPTTMGTVPNVGLMAQKAEEYGSHNTTFEAPGNGTIRVVDSTGNTILEHAVGEGDVWRMVMVKDAPIQDWVKLAVTRARATGVPTIFWLDETRAHDAQVIKKVNKYLKDHDTSGLDIRIMPVEDAAKLSIERMRNGEDTISVTGNVLRDYNTDLFPILELGTSAKMLSIVPLMNGGGLFETGAGGSAPKHVQQLVKENHLRWDSLGEFMALVASLEHLGSLTGNKKAKVLADALDKATGKLLDTNKSPSRKCGELDNRGSHFYLALYWAQALAEQTEDTDLQARFSKAAKELADNETKIVEELNSVQGQPVDLGGYYHPDVEKTTKAMRPSATFNTIIEQLGASVTTATV</sequence>
<keyword evidence="6" id="KW-0521">NADP</keyword>
<keyword evidence="4" id="KW-0479">Metal-binding</keyword>
<protein>
    <submittedName>
        <fullName evidence="9">Isocitrate dehydrogenase [NADP] Monomeric isocitrate dehydrogenase [NADP]</fullName>
        <ecNumber evidence="9">1.1.1.42</ecNumber>
    </submittedName>
</protein>
<dbReference type="GO" id="GO:0006097">
    <property type="term" value="P:glyoxylate cycle"/>
    <property type="evidence" value="ECO:0007669"/>
    <property type="project" value="UniProtKB-KW"/>
</dbReference>
<keyword evidence="3" id="KW-0816">Tricarboxylic acid cycle</keyword>
<feature type="compositionally biased region" description="Polar residues" evidence="8">
    <location>
        <begin position="168"/>
        <end position="190"/>
    </location>
</feature>
<proteinExistence type="predicted"/>
<dbReference type="PANTHER" id="PTHR36999:SF1">
    <property type="entry name" value="ISOCITRATE DEHYDROGENASE (NADP(+))"/>
    <property type="match status" value="1"/>
</dbReference>
<evidence type="ECO:0000256" key="4">
    <source>
        <dbReference type="ARBA" id="ARBA00022723"/>
    </source>
</evidence>
<dbReference type="GO" id="GO:0006099">
    <property type="term" value="P:tricarboxylic acid cycle"/>
    <property type="evidence" value="ECO:0007669"/>
    <property type="project" value="UniProtKB-KW"/>
</dbReference>
<dbReference type="Gene3D" id="3.40.718.10">
    <property type="entry name" value="Isopropylmalate Dehydrogenase"/>
    <property type="match status" value="1"/>
</dbReference>
<evidence type="ECO:0000256" key="5">
    <source>
        <dbReference type="ARBA" id="ARBA00022842"/>
    </source>
</evidence>
<evidence type="ECO:0000256" key="7">
    <source>
        <dbReference type="ARBA" id="ARBA00023002"/>
    </source>
</evidence>
<dbReference type="GO" id="GO:0004450">
    <property type="term" value="F:isocitrate dehydrogenase (NADP+) activity"/>
    <property type="evidence" value="ECO:0007669"/>
    <property type="project" value="UniProtKB-EC"/>
</dbReference>
<evidence type="ECO:0000256" key="6">
    <source>
        <dbReference type="ARBA" id="ARBA00022857"/>
    </source>
</evidence>
<keyword evidence="7 9" id="KW-0560">Oxidoreductase</keyword>
<evidence type="ECO:0000256" key="8">
    <source>
        <dbReference type="SAM" id="MobiDB-lite"/>
    </source>
</evidence>
<evidence type="ECO:0000256" key="3">
    <source>
        <dbReference type="ARBA" id="ARBA00022532"/>
    </source>
</evidence>
<dbReference type="Pfam" id="PF03971">
    <property type="entry name" value="IDH"/>
    <property type="match status" value="1"/>
</dbReference>
<dbReference type="SUPFAM" id="SSF53659">
    <property type="entry name" value="Isocitrate/Isopropylmalate dehydrogenase-like"/>
    <property type="match status" value="1"/>
</dbReference>
<accession>A0A3B1BGT5</accession>
<dbReference type="EMBL" id="UOGC01000053">
    <property type="protein sequence ID" value="VAX17506.1"/>
    <property type="molecule type" value="Genomic_DNA"/>
</dbReference>
<dbReference type="PANTHER" id="PTHR36999">
    <property type="entry name" value="ISOCITRATE DEHYDROGENASE [NADP]"/>
    <property type="match status" value="1"/>
</dbReference>
<keyword evidence="5" id="KW-0460">Magnesium</keyword>
<dbReference type="PIRSF" id="PIRSF009407">
    <property type="entry name" value="IDH_monmr"/>
    <property type="match status" value="1"/>
</dbReference>
<evidence type="ECO:0000256" key="1">
    <source>
        <dbReference type="ARBA" id="ARBA00001946"/>
    </source>
</evidence>
<organism evidence="9">
    <name type="scientific">hydrothermal vent metagenome</name>
    <dbReference type="NCBI Taxonomy" id="652676"/>
    <lineage>
        <taxon>unclassified sequences</taxon>
        <taxon>metagenomes</taxon>
        <taxon>ecological metagenomes</taxon>
    </lineage>
</organism>
<dbReference type="InterPro" id="IPR004436">
    <property type="entry name" value="Isocitrate_DH_NADP_mono"/>
</dbReference>
<dbReference type="GO" id="GO:0046872">
    <property type="term" value="F:metal ion binding"/>
    <property type="evidence" value="ECO:0007669"/>
    <property type="project" value="UniProtKB-KW"/>
</dbReference>
<reference evidence="9" key="1">
    <citation type="submission" date="2018-06" db="EMBL/GenBank/DDBJ databases">
        <authorList>
            <person name="Zhirakovskaya E."/>
        </authorList>
    </citation>
    <scope>NUCLEOTIDE SEQUENCE</scope>
</reference>
<evidence type="ECO:0000256" key="2">
    <source>
        <dbReference type="ARBA" id="ARBA00022435"/>
    </source>
</evidence>
<feature type="region of interest" description="Disordered" evidence="8">
    <location>
        <begin position="158"/>
        <end position="190"/>
    </location>
</feature>
<dbReference type="AlphaFoldDB" id="A0A3B1BGT5"/>
<dbReference type="NCBIfam" id="TIGR00178">
    <property type="entry name" value="monomer_idh"/>
    <property type="match status" value="1"/>
</dbReference>
<comment type="cofactor">
    <cofactor evidence="1">
        <name>Mg(2+)</name>
        <dbReference type="ChEBI" id="CHEBI:18420"/>
    </cofactor>
</comment>
<dbReference type="EC" id="1.1.1.42" evidence="9"/>
<evidence type="ECO:0000313" key="9">
    <source>
        <dbReference type="EMBL" id="VAX17506.1"/>
    </source>
</evidence>